<dbReference type="PANTHER" id="PTHR32063:SF33">
    <property type="entry name" value="RND SUPERFAMILY EFFLUX PUMP PERMEASE COMPONENT"/>
    <property type="match status" value="1"/>
</dbReference>
<dbReference type="SUPFAM" id="SSF82693">
    <property type="entry name" value="Multidrug efflux transporter AcrB pore domain, PN1, PN2, PC1 and PC2 subdomains"/>
    <property type="match status" value="3"/>
</dbReference>
<dbReference type="Gene3D" id="3.30.2090.10">
    <property type="entry name" value="Multidrug efflux transporter AcrB TolC docking domain, DN and DC subdomains"/>
    <property type="match status" value="2"/>
</dbReference>
<sequence length="1076" mass="119585">MAALIEFFLKRSIFGNLLTFLIITWGGYTAATLNREAFPRVDFDIVVVTTVYPGASPAEIEKLITNPLEEELKGVDGIEEMRSSSIDNRSGITIKIDPDTEDTQKVVDDIRSAVDRVNDLPDDAETPLVLEIGSDLTPVLEICLELDVDEFGRPLMSYRQLRDEAEKLEDSLLLLDEVARIERKGWRDAEYHVLLDPDRLASNYLGLEQVLLALLERNVNFPGGEVIQGGRSSNVRTVGELLTAEDIASVYIRSNDAGQGIKIASVGSVRADFAPEEYIERTNGKPTINLTVIKRSNADIIDTVARVQEAVDQYSKDKPASIHVAYVNDISYYVKRRLGVLLSNAASGLVLVIGSLFFFMGWRTSLMVALGIPISIATSFIIMSFLGVTLNLISMFGMIIVIGILVDDAIVISENFYRMLEQGYRTYEAALKGTAEVILPVFASVFTTMVSFAPLMFMTGIFGKFVYTIPLVVIITLAASLFESIFILPSHLYDVNKFSQHASEIREEGTRFYRFRTNYYEPLLSFSLRHKLSVLGGMFALLVASFMLFGAFGSFKLFPGAVEQFQIKMVADPSTPLEQMDRFTVAVTRALERLPKEEIEHVTSRAGIIQQNSTDPFTRRGYNYAQVMVFLTPENKRERTEGEIIDQLRDEISWLLNEEKRKQMEAALPEDPERKRYNAYKPQGSEDLAGLLRNLDIEVLRGGPPVGKPVAIEITGKEYDRLEEIGERFKAVLATYEGVKDIDDDHEPGKEEVRLFINEAVAARAGVSVQSVALAVNTALSGARPTSIKQGTEEIDIRVRFHDAHYKKTEALNRIKVLNRTGQLIPLKRLVRFDRGEGVVALNHLDAKRLVTVTANLDETVTSSAEVNRQISPKLREIMAAYPGYQARLGGENKDTEESMASLRNAFAVGLIINFMVLASLFRSILLPFAVLFAIPFSLIGVLLAFLLHGEPLSFISLLGVVGLSGVVVNDSIVLIDFANTIVQEDPEMPLDEVALQAGSMRLRAVMLTTLTTVLGLLPTAYGIGGSDPFLVPMALAFAWGLLFATVLTLFVIPVLFVLVVSFTRWLKRTLRLREH</sequence>
<feature type="transmembrane region" description="Helical" evidence="1">
    <location>
        <begin position="903"/>
        <end position="922"/>
    </location>
</feature>
<reference evidence="2 3" key="1">
    <citation type="submission" date="2019-10" db="EMBL/GenBank/DDBJ databases">
        <title>Extracellular Electron Transfer in a Candidatus Methanoperedens spp. Enrichment Culture.</title>
        <authorList>
            <person name="Berger S."/>
            <person name="Rangel Shaw D."/>
            <person name="Berben T."/>
            <person name="In 'T Zandt M."/>
            <person name="Frank J."/>
            <person name="Reimann J."/>
            <person name="Jetten M.S.M."/>
            <person name="Welte C.U."/>
        </authorList>
    </citation>
    <scope>NUCLEOTIDE SEQUENCE [LARGE SCALE GENOMIC DNA]</scope>
    <source>
        <strain evidence="2">SB12</strain>
    </source>
</reference>
<evidence type="ECO:0000313" key="2">
    <source>
        <dbReference type="EMBL" id="KAB2932245.1"/>
    </source>
</evidence>
<dbReference type="PRINTS" id="PR00702">
    <property type="entry name" value="ACRIFLAVINRP"/>
</dbReference>
<feature type="transmembrane region" description="Helical" evidence="1">
    <location>
        <begin position="955"/>
        <end position="979"/>
    </location>
</feature>
<dbReference type="PANTHER" id="PTHR32063">
    <property type="match status" value="1"/>
</dbReference>
<dbReference type="Gene3D" id="3.30.70.1320">
    <property type="entry name" value="Multidrug efflux transporter AcrB pore domain like"/>
    <property type="match status" value="1"/>
</dbReference>
<proteinExistence type="predicted"/>
<dbReference type="Gene3D" id="1.20.1640.10">
    <property type="entry name" value="Multidrug efflux transporter AcrB transmembrane domain"/>
    <property type="match status" value="2"/>
</dbReference>
<evidence type="ECO:0000313" key="3">
    <source>
        <dbReference type="Proteomes" id="UP000460298"/>
    </source>
</evidence>
<dbReference type="InterPro" id="IPR001036">
    <property type="entry name" value="Acrflvin-R"/>
</dbReference>
<keyword evidence="1" id="KW-1133">Transmembrane helix</keyword>
<dbReference type="GO" id="GO:0042910">
    <property type="term" value="F:xenobiotic transmembrane transporter activity"/>
    <property type="evidence" value="ECO:0007669"/>
    <property type="project" value="TreeGrafter"/>
</dbReference>
<feature type="transmembrane region" description="Helical" evidence="1">
    <location>
        <begin position="12"/>
        <end position="31"/>
    </location>
</feature>
<dbReference type="Pfam" id="PF00873">
    <property type="entry name" value="ACR_tran"/>
    <property type="match status" value="2"/>
</dbReference>
<dbReference type="Proteomes" id="UP000460298">
    <property type="component" value="Unassembled WGS sequence"/>
</dbReference>
<dbReference type="EMBL" id="WBUI01000010">
    <property type="protein sequence ID" value="KAB2932245.1"/>
    <property type="molecule type" value="Genomic_DNA"/>
</dbReference>
<feature type="transmembrane region" description="Helical" evidence="1">
    <location>
        <begin position="437"/>
        <end position="459"/>
    </location>
</feature>
<keyword evidence="1" id="KW-0472">Membrane</keyword>
<dbReference type="InterPro" id="IPR027463">
    <property type="entry name" value="AcrB_DN_DC_subdom"/>
</dbReference>
<feature type="transmembrane region" description="Helical" evidence="1">
    <location>
        <begin position="1005"/>
        <end position="1025"/>
    </location>
</feature>
<feature type="transmembrane region" description="Helical" evidence="1">
    <location>
        <begin position="366"/>
        <end position="386"/>
    </location>
</feature>
<dbReference type="AlphaFoldDB" id="A0A833H1T4"/>
<dbReference type="SUPFAM" id="SSF82714">
    <property type="entry name" value="Multidrug efflux transporter AcrB TolC docking domain, DN and DC subdomains"/>
    <property type="match status" value="2"/>
</dbReference>
<organism evidence="2 3">
    <name type="scientific">Leptonema illini</name>
    <dbReference type="NCBI Taxonomy" id="183"/>
    <lineage>
        <taxon>Bacteria</taxon>
        <taxon>Pseudomonadati</taxon>
        <taxon>Spirochaetota</taxon>
        <taxon>Spirochaetia</taxon>
        <taxon>Leptospirales</taxon>
        <taxon>Leptospiraceae</taxon>
        <taxon>Leptonema</taxon>
    </lineage>
</organism>
<feature type="transmembrane region" description="Helical" evidence="1">
    <location>
        <begin position="1037"/>
        <end position="1064"/>
    </location>
</feature>
<dbReference type="Gene3D" id="3.30.70.1430">
    <property type="entry name" value="Multidrug efflux transporter AcrB pore domain"/>
    <property type="match status" value="2"/>
</dbReference>
<protein>
    <submittedName>
        <fullName evidence="2">Efflux RND transporter permease subunit</fullName>
    </submittedName>
</protein>
<feature type="transmembrane region" description="Helical" evidence="1">
    <location>
        <begin position="392"/>
        <end position="417"/>
    </location>
</feature>
<feature type="transmembrane region" description="Helical" evidence="1">
    <location>
        <begin position="929"/>
        <end position="949"/>
    </location>
</feature>
<comment type="caution">
    <text evidence="2">The sequence shown here is derived from an EMBL/GenBank/DDBJ whole genome shotgun (WGS) entry which is preliminary data.</text>
</comment>
<feature type="transmembrane region" description="Helical" evidence="1">
    <location>
        <begin position="465"/>
        <end position="488"/>
    </location>
</feature>
<gene>
    <name evidence="2" type="ORF">F9K24_11625</name>
</gene>
<dbReference type="GO" id="GO:0005886">
    <property type="term" value="C:plasma membrane"/>
    <property type="evidence" value="ECO:0007669"/>
    <property type="project" value="TreeGrafter"/>
</dbReference>
<dbReference type="Gene3D" id="3.30.70.1440">
    <property type="entry name" value="Multidrug efflux transporter AcrB pore domain"/>
    <property type="match status" value="1"/>
</dbReference>
<name>A0A833H1T4_9LEPT</name>
<accession>A0A833H1T4</accession>
<dbReference type="SUPFAM" id="SSF82866">
    <property type="entry name" value="Multidrug efflux transporter AcrB transmembrane domain"/>
    <property type="match status" value="2"/>
</dbReference>
<feature type="transmembrane region" description="Helical" evidence="1">
    <location>
        <begin position="338"/>
        <end position="359"/>
    </location>
</feature>
<feature type="transmembrane region" description="Helical" evidence="1">
    <location>
        <begin position="532"/>
        <end position="555"/>
    </location>
</feature>
<evidence type="ECO:0000256" key="1">
    <source>
        <dbReference type="SAM" id="Phobius"/>
    </source>
</evidence>
<keyword evidence="1" id="KW-0812">Transmembrane</keyword>